<keyword evidence="4 6" id="KW-1133">Transmembrane helix</keyword>
<keyword evidence="2" id="KW-1003">Cell membrane</keyword>
<feature type="transmembrane region" description="Helical" evidence="6">
    <location>
        <begin position="7"/>
        <end position="25"/>
    </location>
</feature>
<evidence type="ECO:0000313" key="7">
    <source>
        <dbReference type="EMBL" id="TDQ80652.1"/>
    </source>
</evidence>
<dbReference type="GO" id="GO:0005886">
    <property type="term" value="C:plasma membrane"/>
    <property type="evidence" value="ECO:0007669"/>
    <property type="project" value="UniProtKB-SubCell"/>
</dbReference>
<feature type="transmembrane region" description="Helical" evidence="6">
    <location>
        <begin position="167"/>
        <end position="192"/>
    </location>
</feature>
<accession>A0A4R6WJR7</accession>
<dbReference type="Proteomes" id="UP000295783">
    <property type="component" value="Unassembled WGS sequence"/>
</dbReference>
<evidence type="ECO:0000256" key="2">
    <source>
        <dbReference type="ARBA" id="ARBA00022475"/>
    </source>
</evidence>
<dbReference type="RefSeq" id="WP_133614631.1">
    <property type="nucleotide sequence ID" value="NZ_SNYW01000011.1"/>
</dbReference>
<dbReference type="PANTHER" id="PTHR30482:SF10">
    <property type="entry name" value="HIGH-AFFINITY BRANCHED-CHAIN AMINO ACID TRANSPORT PROTEIN BRAE"/>
    <property type="match status" value="1"/>
</dbReference>
<reference evidence="7 8" key="1">
    <citation type="submission" date="2019-03" db="EMBL/GenBank/DDBJ databases">
        <title>Genomic Encyclopedia of Type Strains, Phase III (KMG-III): the genomes of soil and plant-associated and newly described type strains.</title>
        <authorList>
            <person name="Whitman W."/>
        </authorList>
    </citation>
    <scope>NUCLEOTIDE SEQUENCE [LARGE SCALE GENOMIC DNA]</scope>
    <source>
        <strain evidence="7 8">CGMCC 1.7660</strain>
    </source>
</reference>
<evidence type="ECO:0000256" key="6">
    <source>
        <dbReference type="SAM" id="Phobius"/>
    </source>
</evidence>
<dbReference type="Pfam" id="PF02653">
    <property type="entry name" value="BPD_transp_2"/>
    <property type="match status" value="1"/>
</dbReference>
<dbReference type="OrthoDB" id="9804361at2"/>
<feature type="transmembrane region" description="Helical" evidence="6">
    <location>
        <begin position="213"/>
        <end position="236"/>
    </location>
</feature>
<dbReference type="CDD" id="cd06581">
    <property type="entry name" value="TM_PBP1_LivM_like"/>
    <property type="match status" value="1"/>
</dbReference>
<organism evidence="7 8">
    <name type="scientific">Dongia mobilis</name>
    <dbReference type="NCBI Taxonomy" id="578943"/>
    <lineage>
        <taxon>Bacteria</taxon>
        <taxon>Pseudomonadati</taxon>
        <taxon>Pseudomonadota</taxon>
        <taxon>Alphaproteobacteria</taxon>
        <taxon>Rhodospirillales</taxon>
        <taxon>Dongiaceae</taxon>
        <taxon>Dongia</taxon>
    </lineage>
</organism>
<feature type="transmembrane region" description="Helical" evidence="6">
    <location>
        <begin position="61"/>
        <end position="78"/>
    </location>
</feature>
<evidence type="ECO:0000313" key="8">
    <source>
        <dbReference type="Proteomes" id="UP000295783"/>
    </source>
</evidence>
<feature type="transmembrane region" description="Helical" evidence="6">
    <location>
        <begin position="286"/>
        <end position="306"/>
    </location>
</feature>
<gene>
    <name evidence="7" type="ORF">A8950_3187</name>
</gene>
<evidence type="ECO:0000256" key="4">
    <source>
        <dbReference type="ARBA" id="ARBA00022989"/>
    </source>
</evidence>
<dbReference type="InterPro" id="IPR001851">
    <property type="entry name" value="ABC_transp_permease"/>
</dbReference>
<evidence type="ECO:0000256" key="1">
    <source>
        <dbReference type="ARBA" id="ARBA00004651"/>
    </source>
</evidence>
<dbReference type="InterPro" id="IPR043428">
    <property type="entry name" value="LivM-like"/>
</dbReference>
<feature type="transmembrane region" description="Helical" evidence="6">
    <location>
        <begin position="110"/>
        <end position="130"/>
    </location>
</feature>
<evidence type="ECO:0000256" key="3">
    <source>
        <dbReference type="ARBA" id="ARBA00022692"/>
    </source>
</evidence>
<comment type="caution">
    <text evidence="7">The sequence shown here is derived from an EMBL/GenBank/DDBJ whole genome shotgun (WGS) entry which is preliminary data.</text>
</comment>
<feature type="transmembrane region" description="Helical" evidence="6">
    <location>
        <begin position="31"/>
        <end position="49"/>
    </location>
</feature>
<protein>
    <submittedName>
        <fullName evidence="7">Amino acid/amide ABC transporter membrane protein 2 (HAAT family)</fullName>
    </submittedName>
</protein>
<keyword evidence="5 6" id="KW-0472">Membrane</keyword>
<proteinExistence type="predicted"/>
<name>A0A4R6WJR7_9PROT</name>
<dbReference type="EMBL" id="SNYW01000011">
    <property type="protein sequence ID" value="TDQ80652.1"/>
    <property type="molecule type" value="Genomic_DNA"/>
</dbReference>
<evidence type="ECO:0000256" key="5">
    <source>
        <dbReference type="ARBA" id="ARBA00023136"/>
    </source>
</evidence>
<dbReference type="AlphaFoldDB" id="A0A4R6WJR7"/>
<feature type="transmembrane region" description="Helical" evidence="6">
    <location>
        <begin position="84"/>
        <end position="105"/>
    </location>
</feature>
<dbReference type="GO" id="GO:0015658">
    <property type="term" value="F:branched-chain amino acid transmembrane transporter activity"/>
    <property type="evidence" value="ECO:0007669"/>
    <property type="project" value="InterPro"/>
</dbReference>
<feature type="transmembrane region" description="Helical" evidence="6">
    <location>
        <begin position="248"/>
        <end position="274"/>
    </location>
</feature>
<sequence length="318" mass="34481">MTGRARVWVLHGGVILLLFLLQFVLPDYHHTNVARIMVLATYAIGYNLLIGYTGLLSLGHAMFFATGLYGAGLPIYYFGLHPVAGFLLGALLALVLAFVVGLIVLRTSGVAFMIVTMMFAQAFFLATLYFNGVTRGDEGLVLAAEARRFGFLGLDLDLAEPATRYNMALSLFTGALLICLALVRSPLGRVMIAIRENEERTRMLGYNARDYKLLALSLSGLLSGAAGAAYVLLFAYMGSSFAAIQYSILPLLWVLLGGIGTVIGPLIGTALMFYLIDKTSEVMQSYLIVVGAVLVALVLFFPKGLAGTLRQRYARWLP</sequence>
<dbReference type="PANTHER" id="PTHR30482">
    <property type="entry name" value="HIGH-AFFINITY BRANCHED-CHAIN AMINO ACID TRANSPORT SYSTEM PERMEASE"/>
    <property type="match status" value="1"/>
</dbReference>
<comment type="subcellular location">
    <subcellularLocation>
        <location evidence="1">Cell membrane</location>
        <topology evidence="1">Multi-pass membrane protein</topology>
    </subcellularLocation>
</comment>
<keyword evidence="3 6" id="KW-0812">Transmembrane</keyword>
<keyword evidence="8" id="KW-1185">Reference proteome</keyword>